<feature type="transmembrane region" description="Helical" evidence="1">
    <location>
        <begin position="45"/>
        <end position="68"/>
    </location>
</feature>
<organism evidence="2">
    <name type="scientific">bioreactor metagenome</name>
    <dbReference type="NCBI Taxonomy" id="1076179"/>
    <lineage>
        <taxon>unclassified sequences</taxon>
        <taxon>metagenomes</taxon>
        <taxon>ecological metagenomes</taxon>
    </lineage>
</organism>
<name>A0A645E8K4_9ZZZZ</name>
<comment type="caution">
    <text evidence="2">The sequence shown here is derived from an EMBL/GenBank/DDBJ whole genome shotgun (WGS) entry which is preliminary data.</text>
</comment>
<protein>
    <submittedName>
        <fullName evidence="2">Uncharacterized protein</fullName>
    </submittedName>
</protein>
<keyword evidence="1" id="KW-1133">Transmembrane helix</keyword>
<keyword evidence="1" id="KW-0812">Transmembrane</keyword>
<feature type="transmembrane region" description="Helical" evidence="1">
    <location>
        <begin position="97"/>
        <end position="121"/>
    </location>
</feature>
<dbReference type="AlphaFoldDB" id="A0A645E8K4"/>
<sequence>MILVGIFVATIVVMIQRFYKNLLSDEGYLMFTLPTKPWKHITSKLLVSLIWLAVSGIMAIISILIIAYDKIFTFEAFIEMKKAIEAFYDYLGASGNIVIIEGLLAIIIGIISNVLIIYASIAIGHLFNKHKVLASLGALIGLNTISQIILTIISLIPGAILFPGNISSTNDINAILPYIHTVAWLAIIFSLVLSAGYFVITNYILSKHLNLE</sequence>
<proteinExistence type="predicted"/>
<feature type="transmembrane region" description="Helical" evidence="1">
    <location>
        <begin position="133"/>
        <end position="162"/>
    </location>
</feature>
<reference evidence="2" key="1">
    <citation type="submission" date="2019-08" db="EMBL/GenBank/DDBJ databases">
        <authorList>
            <person name="Kucharzyk K."/>
            <person name="Murdoch R.W."/>
            <person name="Higgins S."/>
            <person name="Loffler F."/>
        </authorList>
    </citation>
    <scope>NUCLEOTIDE SEQUENCE</scope>
</reference>
<gene>
    <name evidence="2" type="ORF">SDC9_144132</name>
</gene>
<dbReference type="EMBL" id="VSSQ01043296">
    <property type="protein sequence ID" value="MPM96962.1"/>
    <property type="molecule type" value="Genomic_DNA"/>
</dbReference>
<accession>A0A645E8K4</accession>
<evidence type="ECO:0000256" key="1">
    <source>
        <dbReference type="SAM" id="Phobius"/>
    </source>
</evidence>
<keyword evidence="1" id="KW-0472">Membrane</keyword>
<evidence type="ECO:0000313" key="2">
    <source>
        <dbReference type="EMBL" id="MPM96962.1"/>
    </source>
</evidence>
<feature type="transmembrane region" description="Helical" evidence="1">
    <location>
        <begin position="182"/>
        <end position="205"/>
    </location>
</feature>